<evidence type="ECO:0000256" key="7">
    <source>
        <dbReference type="ARBA" id="ARBA00022490"/>
    </source>
</evidence>
<dbReference type="PROSITE" id="PS00369">
    <property type="entry name" value="PTS_HPR_HIS"/>
    <property type="match status" value="1"/>
</dbReference>
<evidence type="ECO:0000256" key="14">
    <source>
        <dbReference type="ARBA" id="ARBA00022842"/>
    </source>
</evidence>
<dbReference type="PROSITE" id="PS00372">
    <property type="entry name" value="PTS_EIIA_TYPE_2_HIS"/>
    <property type="match status" value="1"/>
</dbReference>
<proteinExistence type="inferred from homology"/>
<dbReference type="Pfam" id="PF00391">
    <property type="entry name" value="PEP-utilizers"/>
    <property type="match status" value="1"/>
</dbReference>
<dbReference type="GO" id="GO:0005737">
    <property type="term" value="C:cytoplasm"/>
    <property type="evidence" value="ECO:0007669"/>
    <property type="project" value="UniProtKB-SubCell"/>
</dbReference>
<evidence type="ECO:0000313" key="18">
    <source>
        <dbReference type="Proteomes" id="UP000238196"/>
    </source>
</evidence>
<dbReference type="SUPFAM" id="SSF51621">
    <property type="entry name" value="Phosphoenolpyruvate/pyruvate domain"/>
    <property type="match status" value="1"/>
</dbReference>
<dbReference type="Pfam" id="PF00359">
    <property type="entry name" value="PTS_EIIA_2"/>
    <property type="match status" value="1"/>
</dbReference>
<dbReference type="OrthoDB" id="9765468at2"/>
<dbReference type="SUPFAM" id="SSF47831">
    <property type="entry name" value="Enzyme I of the PEP:sugar phosphotransferase system HPr-binding (sub)domain"/>
    <property type="match status" value="1"/>
</dbReference>
<dbReference type="InterPro" id="IPR018274">
    <property type="entry name" value="PEP_util_AS"/>
</dbReference>
<dbReference type="PANTHER" id="PTHR46244">
    <property type="entry name" value="PHOSPHOENOLPYRUVATE-PROTEIN PHOSPHOTRANSFERASE"/>
    <property type="match status" value="1"/>
</dbReference>
<evidence type="ECO:0000256" key="6">
    <source>
        <dbReference type="ARBA" id="ARBA00022448"/>
    </source>
</evidence>
<dbReference type="Proteomes" id="UP000238196">
    <property type="component" value="Unassembled WGS sequence"/>
</dbReference>
<dbReference type="GO" id="GO:0016301">
    <property type="term" value="F:kinase activity"/>
    <property type="evidence" value="ECO:0007669"/>
    <property type="project" value="UniProtKB-KW"/>
</dbReference>
<dbReference type="InterPro" id="IPR040442">
    <property type="entry name" value="Pyrv_kinase-like_dom_sf"/>
</dbReference>
<dbReference type="NCBIfam" id="NF008319">
    <property type="entry name" value="PRK11109.1"/>
    <property type="match status" value="1"/>
</dbReference>
<evidence type="ECO:0000256" key="12">
    <source>
        <dbReference type="ARBA" id="ARBA00022723"/>
    </source>
</evidence>
<name>A0A2S5KQX4_9PROT</name>
<evidence type="ECO:0000256" key="13">
    <source>
        <dbReference type="ARBA" id="ARBA00022777"/>
    </source>
</evidence>
<dbReference type="InterPro" id="IPR001020">
    <property type="entry name" value="PTS_HPr_His_P_site"/>
</dbReference>
<dbReference type="Gene3D" id="3.30.1340.10">
    <property type="entry name" value="HPr-like"/>
    <property type="match status" value="1"/>
</dbReference>
<dbReference type="Pfam" id="PF05524">
    <property type="entry name" value="PEP-utilisers_N"/>
    <property type="match status" value="1"/>
</dbReference>
<keyword evidence="11" id="KW-0598">Phosphotransferase system</keyword>
<dbReference type="InterPro" id="IPR015813">
    <property type="entry name" value="Pyrv/PenolPyrv_kinase-like_dom"/>
</dbReference>
<dbReference type="InterPro" id="IPR000032">
    <property type="entry name" value="HPr-like"/>
</dbReference>
<keyword evidence="7" id="KW-0963">Cytoplasm</keyword>
<dbReference type="SUPFAM" id="SSF52009">
    <property type="entry name" value="Phosphohistidine domain"/>
    <property type="match status" value="1"/>
</dbReference>
<dbReference type="PROSITE" id="PS51350">
    <property type="entry name" value="PTS_HPR_DOM"/>
    <property type="match status" value="1"/>
</dbReference>
<evidence type="ECO:0000256" key="5">
    <source>
        <dbReference type="ARBA" id="ARBA00012232"/>
    </source>
</evidence>
<dbReference type="SUPFAM" id="SSF55804">
    <property type="entry name" value="Phoshotransferase/anion transport protein"/>
    <property type="match status" value="2"/>
</dbReference>
<reference evidence="17 18" key="1">
    <citation type="submission" date="2018-02" db="EMBL/GenBank/DDBJ databases">
        <title>novel marine gammaproteobacteria from coastal saline agro ecosystem.</title>
        <authorList>
            <person name="Krishnan R."/>
            <person name="Ramesh Kumar N."/>
        </authorList>
    </citation>
    <scope>NUCLEOTIDE SEQUENCE [LARGE SCALE GENOMIC DNA]</scope>
    <source>
        <strain evidence="17 18">228</strain>
    </source>
</reference>
<protein>
    <recommendedName>
        <fullName evidence="5">phosphoenolpyruvate--protein phosphotransferase</fullName>
        <ecNumber evidence="5">2.7.3.9</ecNumber>
    </recommendedName>
</protein>
<evidence type="ECO:0000256" key="10">
    <source>
        <dbReference type="ARBA" id="ARBA00022679"/>
    </source>
</evidence>
<dbReference type="InterPro" id="IPR036618">
    <property type="entry name" value="PtsI_HPr-bd_sf"/>
</dbReference>
<dbReference type="InterPro" id="IPR006318">
    <property type="entry name" value="PTS_EI-like"/>
</dbReference>
<dbReference type="PRINTS" id="PR00107">
    <property type="entry name" value="PHOSPHOCPHPR"/>
</dbReference>
<keyword evidence="9" id="KW-0762">Sugar transport</keyword>
<evidence type="ECO:0000256" key="2">
    <source>
        <dbReference type="ARBA" id="ARBA00001946"/>
    </source>
</evidence>
<dbReference type="PRINTS" id="PR01736">
    <property type="entry name" value="PHPHTRNFRASE"/>
</dbReference>
<keyword evidence="6" id="KW-0813">Transport</keyword>
<dbReference type="InterPro" id="IPR023151">
    <property type="entry name" value="PEP_util_CS"/>
</dbReference>
<dbReference type="GO" id="GO:0046872">
    <property type="term" value="F:metal ion binding"/>
    <property type="evidence" value="ECO:0007669"/>
    <property type="project" value="UniProtKB-KW"/>
</dbReference>
<dbReference type="AlphaFoldDB" id="A0A2S5KQX4"/>
<keyword evidence="8" id="KW-0597">Phosphoprotein</keyword>
<dbReference type="PROSITE" id="PS00742">
    <property type="entry name" value="PEP_ENZYMES_2"/>
    <property type="match status" value="1"/>
</dbReference>
<dbReference type="InterPro" id="IPR036637">
    <property type="entry name" value="Phosphohistidine_dom_sf"/>
</dbReference>
<dbReference type="PANTHER" id="PTHR46244:SF6">
    <property type="entry name" value="PHOSPHOENOLPYRUVATE-PROTEIN PHOSPHOTRANSFERASE"/>
    <property type="match status" value="1"/>
</dbReference>
<dbReference type="Gene3D" id="1.10.274.10">
    <property type="entry name" value="PtsI, HPr-binding domain"/>
    <property type="match status" value="1"/>
</dbReference>
<dbReference type="EMBL" id="PRLP01000035">
    <property type="protein sequence ID" value="PPC77130.1"/>
    <property type="molecule type" value="Genomic_DNA"/>
</dbReference>
<evidence type="ECO:0000256" key="8">
    <source>
        <dbReference type="ARBA" id="ARBA00022553"/>
    </source>
</evidence>
<comment type="caution">
    <text evidence="17">The sequence shown here is derived from an EMBL/GenBank/DDBJ whole genome shotgun (WGS) entry which is preliminary data.</text>
</comment>
<evidence type="ECO:0000256" key="4">
    <source>
        <dbReference type="ARBA" id="ARBA00007837"/>
    </source>
</evidence>
<dbReference type="InterPro" id="IPR016152">
    <property type="entry name" value="PTrfase/Anion_transptr"/>
</dbReference>
<dbReference type="Pfam" id="PF00381">
    <property type="entry name" value="PTS-HPr"/>
    <property type="match status" value="1"/>
</dbReference>
<dbReference type="SUPFAM" id="SSF55594">
    <property type="entry name" value="HPr-like"/>
    <property type="match status" value="1"/>
</dbReference>
<comment type="similarity">
    <text evidence="4">Belongs to the PEP-utilizing enzyme family.</text>
</comment>
<dbReference type="CDD" id="cd00367">
    <property type="entry name" value="PTS-HPr_like"/>
    <property type="match status" value="1"/>
</dbReference>
<dbReference type="InterPro" id="IPR008731">
    <property type="entry name" value="PTS_EIN"/>
</dbReference>
<sequence length="971" mass="104139">MLKLTPEDITLSAQAAGKVEAISLIADQLQADGMVEAGYREGMLAREQQTSTYLGNGIAIPHGTTDTRELVRETGLKVVRFPAGVEWGAGQTVYTAIGIAARSDEHLSILRQLTHVIADEQLAQRLHSCSGAEEVRAILSGEAVSGAFLLGADQVRMHSVATSYSELVALAGAILWNKQAIIQQDLISLYATPPQYLGEGVWLVAVASQADNGAAAVVQPAQPVSLYGNSLDVLIAISTHNDQHLPLLERLTELKLEGRLKVLAESRRALDVVRHLLVQKLDGQQLICPLPMSHGLHARPAANLARIAKGFEAEIWVENLDSDSPAVSARSVTKLISLGAQLGHRLQITAEGDDAAAALATIGEAISAGLGDPVVRGFQQQAASEALVVALESESVSAPVVRLQAGDAISGLTGAPGVAIAPAYVMSEPKFEFAHQAGPASVELARLQTAVAAVGEQLNKRLESTANTELAQIIAMHLELLLDPEMQQEAEQHVRRGDSAEWGWQQSFEALASVQEQSKELLLAERAIDIRDVGNRVLAQLTGQGGSDAIQTEHVLVCQEIAPSEISDLDLSKVRAVVTAAGGVTSHAAILARTLGIPLLVGCGPQVLTLEPGTPVIVDCEARTLKVAPDQAALDQARTTMAREKELAEQAYASRFEPAVTTDGHHIEVMANLTAAKSVDKAIDHGCEGVGLFRSEFIYMDYPQEPTLEEQRAEYARVLDALGADRPLIVRTLDVGGDKPLPYMPIDKEENPFLGVRGIRLSLRYPETLKRQLHALLTAANGRLLRIMFPMVTDIHEWRALRAMFDEVVVDYPGSNIELGIMIEVPSAALMADIFAKEVNFFSIGTNDLTQYALAIDRGHPELSRQADSINPAVLRLIDMTVRAADRHGIWVGVCGELASDPHGAAILTGLGVKELSMSMRAIPRVKAHLRQLSMQAARDLAERALAADSSEAVRALPLLETDKLAGVRHG</sequence>
<evidence type="ECO:0000259" key="16">
    <source>
        <dbReference type="PROSITE" id="PS51350"/>
    </source>
</evidence>
<keyword evidence="13" id="KW-0418">Kinase</keyword>
<dbReference type="Pfam" id="PF02896">
    <property type="entry name" value="PEP-utilizers_C"/>
    <property type="match status" value="1"/>
</dbReference>
<dbReference type="InterPro" id="IPR002178">
    <property type="entry name" value="PTS_EIIA_type-2_dom"/>
</dbReference>
<dbReference type="Gene3D" id="3.50.30.10">
    <property type="entry name" value="Phosphohistidine domain"/>
    <property type="match status" value="1"/>
</dbReference>
<feature type="domain" description="PTS EIIA type-2" evidence="15">
    <location>
        <begin position="2"/>
        <end position="142"/>
    </location>
</feature>
<gene>
    <name evidence="17" type="primary">ptsP</name>
    <name evidence="17" type="ORF">C4K68_12000</name>
</gene>
<dbReference type="PROSITE" id="PS00370">
    <property type="entry name" value="PEP_ENZYMES_PHOS_SITE"/>
    <property type="match status" value="1"/>
</dbReference>
<evidence type="ECO:0000256" key="11">
    <source>
        <dbReference type="ARBA" id="ARBA00022683"/>
    </source>
</evidence>
<dbReference type="CDD" id="cd00211">
    <property type="entry name" value="PTS_IIA_fru"/>
    <property type="match status" value="1"/>
</dbReference>
<dbReference type="Gene3D" id="3.40.930.10">
    <property type="entry name" value="Mannitol-specific EII, Chain A"/>
    <property type="match status" value="1"/>
</dbReference>
<evidence type="ECO:0000259" key="15">
    <source>
        <dbReference type="PROSITE" id="PS51094"/>
    </source>
</evidence>
<comment type="cofactor">
    <cofactor evidence="2">
        <name>Mg(2+)</name>
        <dbReference type="ChEBI" id="CHEBI:18420"/>
    </cofactor>
</comment>
<evidence type="ECO:0000256" key="1">
    <source>
        <dbReference type="ARBA" id="ARBA00000683"/>
    </source>
</evidence>
<dbReference type="InterPro" id="IPR008279">
    <property type="entry name" value="PEP-util_enz_mobile_dom"/>
</dbReference>
<dbReference type="InterPro" id="IPR035895">
    <property type="entry name" value="HPr-like_sf"/>
</dbReference>
<accession>A0A2S5KQX4</accession>
<dbReference type="GO" id="GO:0009401">
    <property type="term" value="P:phosphoenolpyruvate-dependent sugar phosphotransferase system"/>
    <property type="evidence" value="ECO:0007669"/>
    <property type="project" value="UniProtKB-KW"/>
</dbReference>
<comment type="catalytic activity">
    <reaction evidence="1">
        <text>L-histidyl-[protein] + phosphoenolpyruvate = N(pros)-phospho-L-histidyl-[protein] + pyruvate</text>
        <dbReference type="Rhea" id="RHEA:23880"/>
        <dbReference type="Rhea" id="RHEA-COMP:9745"/>
        <dbReference type="Rhea" id="RHEA-COMP:9746"/>
        <dbReference type="ChEBI" id="CHEBI:15361"/>
        <dbReference type="ChEBI" id="CHEBI:29979"/>
        <dbReference type="ChEBI" id="CHEBI:58702"/>
        <dbReference type="ChEBI" id="CHEBI:64837"/>
        <dbReference type="EC" id="2.7.3.9"/>
    </reaction>
</comment>
<dbReference type="NCBIfam" id="TIGR01417">
    <property type="entry name" value="PTS_I_fam"/>
    <property type="match status" value="1"/>
</dbReference>
<dbReference type="InterPro" id="IPR050499">
    <property type="entry name" value="PEP-utilizing_PTS_enzyme"/>
</dbReference>
<dbReference type="Gene3D" id="3.20.20.60">
    <property type="entry name" value="Phosphoenolpyruvate-binding domains"/>
    <property type="match status" value="1"/>
</dbReference>
<dbReference type="PROSITE" id="PS51094">
    <property type="entry name" value="PTS_EIIA_TYPE_2"/>
    <property type="match status" value="1"/>
</dbReference>
<comment type="subcellular location">
    <subcellularLocation>
        <location evidence="3">Cytoplasm</location>
    </subcellularLocation>
</comment>
<keyword evidence="10" id="KW-0808">Transferase</keyword>
<evidence type="ECO:0000313" key="17">
    <source>
        <dbReference type="EMBL" id="PPC77130.1"/>
    </source>
</evidence>
<dbReference type="EC" id="2.7.3.9" evidence="5"/>
<organism evidence="17 18">
    <name type="scientific">Proteobacteria bacterium 228</name>
    <dbReference type="NCBI Taxonomy" id="2083153"/>
    <lineage>
        <taxon>Bacteria</taxon>
        <taxon>Pseudomonadati</taxon>
        <taxon>Pseudomonadota</taxon>
    </lineage>
</organism>
<dbReference type="InterPro" id="IPR000121">
    <property type="entry name" value="PEP_util_C"/>
</dbReference>
<keyword evidence="12" id="KW-0479">Metal-binding</keyword>
<evidence type="ECO:0000256" key="9">
    <source>
        <dbReference type="ARBA" id="ARBA00022597"/>
    </source>
</evidence>
<dbReference type="GO" id="GO:0008965">
    <property type="term" value="F:phosphoenolpyruvate-protein phosphotransferase activity"/>
    <property type="evidence" value="ECO:0007669"/>
    <property type="project" value="UniProtKB-EC"/>
</dbReference>
<feature type="domain" description="HPr" evidence="16">
    <location>
        <begin position="283"/>
        <end position="373"/>
    </location>
</feature>
<evidence type="ECO:0000256" key="3">
    <source>
        <dbReference type="ARBA" id="ARBA00004496"/>
    </source>
</evidence>
<keyword evidence="14" id="KW-0460">Magnesium</keyword>
<dbReference type="NCBIfam" id="TIGR01003">
    <property type="entry name" value="PTS_HPr_family"/>
    <property type="match status" value="1"/>
</dbReference>